<sequence>MNIFGQLKDWAKALKTQISALYIAYQRPDVPLISKMIISLVIAYAVSPIDLIPDFIPVLGWLDELLLLPIGCWLAIQFMSDEVWFDCKLKAKENPIQLPENRWVMWAIILLWCVLTAWLIYLIWPSFTGSV</sequence>
<evidence type="ECO:0000256" key="4">
    <source>
        <dbReference type="ARBA" id="ARBA00023136"/>
    </source>
</evidence>
<dbReference type="EMBL" id="BAAADG010000005">
    <property type="protein sequence ID" value="GAA0224200.1"/>
    <property type="molecule type" value="Genomic_DNA"/>
</dbReference>
<evidence type="ECO:0000259" key="6">
    <source>
        <dbReference type="Pfam" id="PF06803"/>
    </source>
</evidence>
<comment type="caution">
    <text evidence="7">The sequence shown here is derived from an EMBL/GenBank/DDBJ whole genome shotgun (WGS) entry which is preliminary data.</text>
</comment>
<dbReference type="RefSeq" id="WP_286304102.1">
    <property type="nucleotide sequence ID" value="NZ_AP027741.1"/>
</dbReference>
<comment type="subcellular location">
    <subcellularLocation>
        <location evidence="1">Endomembrane system</location>
        <topology evidence="1">Multi-pass membrane protein</topology>
    </subcellularLocation>
</comment>
<evidence type="ECO:0000256" key="3">
    <source>
        <dbReference type="ARBA" id="ARBA00022989"/>
    </source>
</evidence>
<keyword evidence="4 5" id="KW-0472">Membrane</keyword>
<dbReference type="InterPro" id="IPR010652">
    <property type="entry name" value="DUF1232"/>
</dbReference>
<evidence type="ECO:0000313" key="7">
    <source>
        <dbReference type="EMBL" id="GAA0224200.1"/>
    </source>
</evidence>
<dbReference type="Pfam" id="PF06803">
    <property type="entry name" value="DUF1232"/>
    <property type="match status" value="1"/>
</dbReference>
<dbReference type="Proteomes" id="UP001501476">
    <property type="component" value="Unassembled WGS sequence"/>
</dbReference>
<keyword evidence="2 5" id="KW-0812">Transmembrane</keyword>
<feature type="transmembrane region" description="Helical" evidence="5">
    <location>
        <begin position="32"/>
        <end position="53"/>
    </location>
</feature>
<evidence type="ECO:0000256" key="5">
    <source>
        <dbReference type="SAM" id="Phobius"/>
    </source>
</evidence>
<gene>
    <name evidence="7" type="ORF">GCM10008964_14810</name>
</gene>
<evidence type="ECO:0000313" key="8">
    <source>
        <dbReference type="Proteomes" id="UP001501476"/>
    </source>
</evidence>
<feature type="transmembrane region" description="Helical" evidence="5">
    <location>
        <begin position="104"/>
        <end position="124"/>
    </location>
</feature>
<evidence type="ECO:0000256" key="2">
    <source>
        <dbReference type="ARBA" id="ARBA00022692"/>
    </source>
</evidence>
<evidence type="ECO:0000256" key="1">
    <source>
        <dbReference type="ARBA" id="ARBA00004127"/>
    </source>
</evidence>
<reference evidence="8" key="1">
    <citation type="journal article" date="2019" name="Int. J. Syst. Evol. Microbiol.">
        <title>The Global Catalogue of Microorganisms (GCM) 10K type strain sequencing project: providing services to taxonomists for standard genome sequencing and annotation.</title>
        <authorList>
            <consortium name="The Broad Institute Genomics Platform"/>
            <consortium name="The Broad Institute Genome Sequencing Center for Infectious Disease"/>
            <person name="Wu L."/>
            <person name="Ma J."/>
        </authorList>
    </citation>
    <scope>NUCLEOTIDE SEQUENCE [LARGE SCALE GENOMIC DNA]</scope>
    <source>
        <strain evidence="8">JCM 6886</strain>
    </source>
</reference>
<name>A0ABP3D7X8_9GAMM</name>
<keyword evidence="8" id="KW-1185">Reference proteome</keyword>
<accession>A0ABP3D7X8</accession>
<organism evidence="7 8">
    <name type="scientific">Methylophaga marina</name>
    <dbReference type="NCBI Taxonomy" id="45495"/>
    <lineage>
        <taxon>Bacteria</taxon>
        <taxon>Pseudomonadati</taxon>
        <taxon>Pseudomonadota</taxon>
        <taxon>Gammaproteobacteria</taxon>
        <taxon>Thiotrichales</taxon>
        <taxon>Piscirickettsiaceae</taxon>
        <taxon>Methylophaga</taxon>
    </lineage>
</organism>
<feature type="domain" description="DUF1232" evidence="6">
    <location>
        <begin position="35"/>
        <end position="69"/>
    </location>
</feature>
<protein>
    <submittedName>
        <fullName evidence="7">DUF1232 domain-containing protein</fullName>
    </submittedName>
</protein>
<keyword evidence="3 5" id="KW-1133">Transmembrane helix</keyword>
<proteinExistence type="predicted"/>